<dbReference type="InterPro" id="IPR001810">
    <property type="entry name" value="F-box_dom"/>
</dbReference>
<dbReference type="PANTHER" id="PTHR33207">
    <property type="entry name" value="F-BOX DOMAIN CONTAINING PROTEIN-RELATED"/>
    <property type="match status" value="1"/>
</dbReference>
<gene>
    <name evidence="2" type="ORF">Tsubulata_018295</name>
</gene>
<keyword evidence="3" id="KW-1185">Reference proteome</keyword>
<sequence length="297" mass="33657">MKKQKTLYPSLAGRLIMINDLPDVLLAEILARVHSYRCAISCKLVCKQWYFLISCPNFVSRFLANHAQNDHHQKHSLIGLSVGGRLRRRQDWCIRFIGSQDLESAWTHSTSKNFDEKSHIVVYDPSGAGSEKRLCDFPAVENCWGTGTRLVRLGVCRGSLRMMGTFFSQNNFPGRVFTLCVWEILMDEEDGGHHGKVIIWRLKHSIRSNQMSSQNSRLQSTPKSEIKLLEFDPVDEEIVYLGFCDCIVSCNLTTGNLEVVLEAPSHFRRYPGGSTSRGVSNKVFPVAHPLWPAPLFS</sequence>
<reference evidence="2" key="1">
    <citation type="submission" date="2022-02" db="EMBL/GenBank/DDBJ databases">
        <authorList>
            <person name="Henning P.M."/>
            <person name="McCubbin A.G."/>
            <person name="Shore J.S."/>
        </authorList>
    </citation>
    <scope>NUCLEOTIDE SEQUENCE</scope>
    <source>
        <strain evidence="2">F60SS</strain>
        <tissue evidence="2">Leaves</tissue>
    </source>
</reference>
<dbReference type="AlphaFoldDB" id="A0A9Q0G7K9"/>
<dbReference type="Gene3D" id="1.20.1280.50">
    <property type="match status" value="1"/>
</dbReference>
<accession>A0A9Q0G7K9</accession>
<evidence type="ECO:0000259" key="1">
    <source>
        <dbReference type="Pfam" id="PF12937"/>
    </source>
</evidence>
<reference evidence="2" key="2">
    <citation type="journal article" date="2023" name="Plants (Basel)">
        <title>Annotation of the Turnera subulata (Passifloraceae) Draft Genome Reveals the S-Locus Evolved after the Divergence of Turneroideae from Passifloroideae in a Stepwise Manner.</title>
        <authorList>
            <person name="Henning P.M."/>
            <person name="Roalson E.H."/>
            <person name="Mir W."/>
            <person name="McCubbin A.G."/>
            <person name="Shore J.S."/>
        </authorList>
    </citation>
    <scope>NUCLEOTIDE SEQUENCE</scope>
    <source>
        <strain evidence="2">F60SS</strain>
    </source>
</reference>
<dbReference type="Pfam" id="PF12937">
    <property type="entry name" value="F-box-like"/>
    <property type="match status" value="1"/>
</dbReference>
<comment type="caution">
    <text evidence="2">The sequence shown here is derived from an EMBL/GenBank/DDBJ whole genome shotgun (WGS) entry which is preliminary data.</text>
</comment>
<protein>
    <recommendedName>
        <fullName evidence="1">F-box domain-containing protein</fullName>
    </recommendedName>
</protein>
<evidence type="ECO:0000313" key="3">
    <source>
        <dbReference type="Proteomes" id="UP001141552"/>
    </source>
</evidence>
<feature type="domain" description="F-box" evidence="1">
    <location>
        <begin position="18"/>
        <end position="56"/>
    </location>
</feature>
<evidence type="ECO:0000313" key="2">
    <source>
        <dbReference type="EMBL" id="KAJ4844677.1"/>
    </source>
</evidence>
<proteinExistence type="predicted"/>
<dbReference type="SUPFAM" id="SSF81383">
    <property type="entry name" value="F-box domain"/>
    <property type="match status" value="1"/>
</dbReference>
<name>A0A9Q0G7K9_9ROSI</name>
<organism evidence="2 3">
    <name type="scientific">Turnera subulata</name>
    <dbReference type="NCBI Taxonomy" id="218843"/>
    <lineage>
        <taxon>Eukaryota</taxon>
        <taxon>Viridiplantae</taxon>
        <taxon>Streptophyta</taxon>
        <taxon>Embryophyta</taxon>
        <taxon>Tracheophyta</taxon>
        <taxon>Spermatophyta</taxon>
        <taxon>Magnoliopsida</taxon>
        <taxon>eudicotyledons</taxon>
        <taxon>Gunneridae</taxon>
        <taxon>Pentapetalae</taxon>
        <taxon>rosids</taxon>
        <taxon>fabids</taxon>
        <taxon>Malpighiales</taxon>
        <taxon>Passifloraceae</taxon>
        <taxon>Turnera</taxon>
    </lineage>
</organism>
<dbReference type="Proteomes" id="UP001141552">
    <property type="component" value="Unassembled WGS sequence"/>
</dbReference>
<dbReference type="OrthoDB" id="1836671at2759"/>
<dbReference type="EMBL" id="JAKUCV010001893">
    <property type="protein sequence ID" value="KAJ4844677.1"/>
    <property type="molecule type" value="Genomic_DNA"/>
</dbReference>
<dbReference type="InterPro" id="IPR036047">
    <property type="entry name" value="F-box-like_dom_sf"/>
</dbReference>